<comment type="subcellular location">
    <subcellularLocation>
        <location evidence="1">Endosome membrane</location>
        <topology evidence="1">Peripheral membrane protein</topology>
        <orientation evidence="1">Cytoplasmic side</orientation>
    </subcellularLocation>
    <subcellularLocation>
        <location evidence="2">Late endosome membrane</location>
    </subcellularLocation>
    <subcellularLocation>
        <location evidence="3">Lysosome membrane</location>
        <topology evidence="3">Peripheral membrane protein</topology>
        <orientation evidence="3">Cytoplasmic side</orientation>
    </subcellularLocation>
</comment>
<keyword evidence="8" id="KW-0812">Transmembrane</keyword>
<proteinExistence type="inferred from homology"/>
<evidence type="ECO:0000256" key="2">
    <source>
        <dbReference type="ARBA" id="ARBA00004414"/>
    </source>
</evidence>
<dbReference type="PANTHER" id="PTHR23292:SF48">
    <property type="entry name" value="LIPOPOLYSACCHARIDE-INDUCED TUMOR NECROSIS FACTOR-ALPHA FACTOR HOMOLOG-RELATED"/>
    <property type="match status" value="1"/>
</dbReference>
<feature type="transmembrane region" description="Helical" evidence="8">
    <location>
        <begin position="160"/>
        <end position="184"/>
    </location>
</feature>
<dbReference type="InterPro" id="IPR037519">
    <property type="entry name" value="LITAF_fam"/>
</dbReference>
<evidence type="ECO:0000256" key="1">
    <source>
        <dbReference type="ARBA" id="ARBA00004125"/>
    </source>
</evidence>
<organism evidence="10 11">
    <name type="scientific">Triplophysa tibetana</name>
    <dbReference type="NCBI Taxonomy" id="1572043"/>
    <lineage>
        <taxon>Eukaryota</taxon>
        <taxon>Metazoa</taxon>
        <taxon>Chordata</taxon>
        <taxon>Craniata</taxon>
        <taxon>Vertebrata</taxon>
        <taxon>Euteleostomi</taxon>
        <taxon>Actinopterygii</taxon>
        <taxon>Neopterygii</taxon>
        <taxon>Teleostei</taxon>
        <taxon>Ostariophysi</taxon>
        <taxon>Cypriniformes</taxon>
        <taxon>Nemacheilidae</taxon>
        <taxon>Triplophysa</taxon>
    </lineage>
</organism>
<comment type="similarity">
    <text evidence="4">Belongs to the CDIP1/LITAF family.</text>
</comment>
<dbReference type="SMART" id="SM00714">
    <property type="entry name" value="LITAF"/>
    <property type="match status" value="1"/>
</dbReference>
<feature type="domain" description="LITAF" evidence="9">
    <location>
        <begin position="123"/>
        <end position="206"/>
    </location>
</feature>
<comment type="caution">
    <text evidence="10">The sequence shown here is derived from an EMBL/GenBank/DDBJ whole genome shotgun (WGS) entry which is preliminary data.</text>
</comment>
<protein>
    <submittedName>
        <fullName evidence="10">Lipopolysaccharide-induced tumor necrosis factor-alpha factor-like protein</fullName>
    </submittedName>
</protein>
<keyword evidence="5" id="KW-0479">Metal-binding</keyword>
<dbReference type="EMBL" id="SOYY01000004">
    <property type="protein sequence ID" value="KAA0721857.1"/>
    <property type="molecule type" value="Genomic_DNA"/>
</dbReference>
<dbReference type="PANTHER" id="PTHR23292">
    <property type="entry name" value="LIPOPOLYSACCHARIDE-INDUCED TUMOR NECROSIS FACTOR-ALPHA FACTOR"/>
    <property type="match status" value="1"/>
</dbReference>
<dbReference type="Proteomes" id="UP000324632">
    <property type="component" value="Chromosome 4"/>
</dbReference>
<dbReference type="AlphaFoldDB" id="A0A5A9PM75"/>
<sequence>MKIKQSSPTPVEAGGSYPLQQFANLPQPVPMTNIYVPQATPGPQNVQMSAGPGVASAVVAPPPYDPQAVPGAAPVTQTVQYPPMPGAAPMTSFYPPPSAQAPQTVKGASPMIHPLQFTTVPGPRIPIVAMPCKLSDVPGQSRCPHCQQQIVTETTYVNGLLVWAICGVLGFFGIWPCCLIPFFVDGCKDVEHRCPQCKTILYIHKRM</sequence>
<evidence type="ECO:0000256" key="8">
    <source>
        <dbReference type="SAM" id="Phobius"/>
    </source>
</evidence>
<dbReference type="InterPro" id="IPR006629">
    <property type="entry name" value="LITAF"/>
</dbReference>
<evidence type="ECO:0000256" key="3">
    <source>
        <dbReference type="ARBA" id="ARBA00004630"/>
    </source>
</evidence>
<evidence type="ECO:0000313" key="10">
    <source>
        <dbReference type="EMBL" id="KAA0721857.1"/>
    </source>
</evidence>
<dbReference type="GO" id="GO:0005634">
    <property type="term" value="C:nucleus"/>
    <property type="evidence" value="ECO:0007669"/>
    <property type="project" value="TreeGrafter"/>
</dbReference>
<keyword evidence="6" id="KW-0862">Zinc</keyword>
<reference evidence="10 11" key="1">
    <citation type="journal article" date="2019" name="Mol. Ecol. Resour.">
        <title>Chromosome-level genome assembly of Triplophysa tibetana, a fish adapted to the harsh high-altitude environment of the Tibetan Plateau.</title>
        <authorList>
            <person name="Yang X."/>
            <person name="Liu H."/>
            <person name="Ma Z."/>
            <person name="Zou Y."/>
            <person name="Zou M."/>
            <person name="Mao Y."/>
            <person name="Li X."/>
            <person name="Wang H."/>
            <person name="Chen T."/>
            <person name="Wang W."/>
            <person name="Yang R."/>
        </authorList>
    </citation>
    <scope>NUCLEOTIDE SEQUENCE [LARGE SCALE GENOMIC DNA]</scope>
    <source>
        <strain evidence="10">TTIB1903HZAU</strain>
        <tissue evidence="10">Muscle</tissue>
    </source>
</reference>
<dbReference type="PROSITE" id="PS51837">
    <property type="entry name" value="LITAF"/>
    <property type="match status" value="1"/>
</dbReference>
<dbReference type="GO" id="GO:0098560">
    <property type="term" value="C:cytoplasmic side of late endosome membrane"/>
    <property type="evidence" value="ECO:0007669"/>
    <property type="project" value="TreeGrafter"/>
</dbReference>
<dbReference type="GO" id="GO:0098574">
    <property type="term" value="C:cytoplasmic side of lysosomal membrane"/>
    <property type="evidence" value="ECO:0007669"/>
    <property type="project" value="TreeGrafter"/>
</dbReference>
<evidence type="ECO:0000256" key="7">
    <source>
        <dbReference type="ARBA" id="ARBA00023136"/>
    </source>
</evidence>
<dbReference type="Pfam" id="PF10601">
    <property type="entry name" value="zf-LITAF-like"/>
    <property type="match status" value="1"/>
</dbReference>
<evidence type="ECO:0000256" key="5">
    <source>
        <dbReference type="ARBA" id="ARBA00022723"/>
    </source>
</evidence>
<evidence type="ECO:0000313" key="11">
    <source>
        <dbReference type="Proteomes" id="UP000324632"/>
    </source>
</evidence>
<name>A0A5A9PM75_9TELE</name>
<gene>
    <name evidence="10" type="ORF">E1301_Tti017154</name>
</gene>
<accession>A0A5A9PM75</accession>
<keyword evidence="7 8" id="KW-0472">Membrane</keyword>
<keyword evidence="11" id="KW-1185">Reference proteome</keyword>
<keyword evidence="8" id="KW-1133">Transmembrane helix</keyword>
<evidence type="ECO:0000256" key="4">
    <source>
        <dbReference type="ARBA" id="ARBA00005975"/>
    </source>
</evidence>
<evidence type="ECO:0000259" key="9">
    <source>
        <dbReference type="PROSITE" id="PS51837"/>
    </source>
</evidence>
<evidence type="ECO:0000256" key="6">
    <source>
        <dbReference type="ARBA" id="ARBA00022833"/>
    </source>
</evidence>
<dbReference type="GO" id="GO:0008270">
    <property type="term" value="F:zinc ion binding"/>
    <property type="evidence" value="ECO:0007669"/>
    <property type="project" value="TreeGrafter"/>
</dbReference>